<name>A0A6J5IS66_9BURK</name>
<proteinExistence type="predicted"/>
<accession>A0A6J5IS66</accession>
<sequence>MKSSSRMALGVATAAIAVFARSGLAAEQTSLPSLEHSGQVTYLSGGIGSDQSAAIKQQMAKYSLALEFAGHTSSGNEYLADIPVQIVDAHGKTVLSTVTAGPFLLVSMPAGHYAVTATYHGKVMRRSVAVQASSHSHAVFVWTM</sequence>
<keyword evidence="2" id="KW-0645">Protease</keyword>
<dbReference type="RefSeq" id="WP_236027344.1">
    <property type="nucleotide sequence ID" value="NZ_CABWIL020000005.1"/>
</dbReference>
<reference evidence="2 3" key="1">
    <citation type="submission" date="2020-04" db="EMBL/GenBank/DDBJ databases">
        <authorList>
            <person name="Depoorter E."/>
        </authorList>
    </citation>
    <scope>NUCLEOTIDE SEQUENCE [LARGE SCALE GENOMIC DNA]</scope>
    <source>
        <strain evidence="2 3">BCC0217</strain>
    </source>
</reference>
<evidence type="ECO:0000313" key="2">
    <source>
        <dbReference type="EMBL" id="CAB3962547.1"/>
    </source>
</evidence>
<evidence type="ECO:0000256" key="1">
    <source>
        <dbReference type="SAM" id="SignalP"/>
    </source>
</evidence>
<protein>
    <submittedName>
        <fullName evidence="2">Carboxypeptidase regulatory-like domain protein</fullName>
    </submittedName>
</protein>
<keyword evidence="2" id="KW-0378">Hydrolase</keyword>
<evidence type="ECO:0000313" key="3">
    <source>
        <dbReference type="Proteomes" id="UP000494301"/>
    </source>
</evidence>
<keyword evidence="2" id="KW-0121">Carboxypeptidase</keyword>
<dbReference type="GO" id="GO:0004180">
    <property type="term" value="F:carboxypeptidase activity"/>
    <property type="evidence" value="ECO:0007669"/>
    <property type="project" value="UniProtKB-KW"/>
</dbReference>
<feature type="signal peptide" evidence="1">
    <location>
        <begin position="1"/>
        <end position="25"/>
    </location>
</feature>
<gene>
    <name evidence="2" type="ORF">BLA3211_01873</name>
</gene>
<organism evidence="2 3">
    <name type="scientific">Burkholderia aenigmatica</name>
    <dbReference type="NCBI Taxonomy" id="2015348"/>
    <lineage>
        <taxon>Bacteria</taxon>
        <taxon>Pseudomonadati</taxon>
        <taxon>Pseudomonadota</taxon>
        <taxon>Betaproteobacteria</taxon>
        <taxon>Burkholderiales</taxon>
        <taxon>Burkholderiaceae</taxon>
        <taxon>Burkholderia</taxon>
        <taxon>Burkholderia cepacia complex</taxon>
    </lineage>
</organism>
<feature type="chain" id="PRO_5026687654" evidence="1">
    <location>
        <begin position="26"/>
        <end position="144"/>
    </location>
</feature>
<dbReference type="Proteomes" id="UP000494301">
    <property type="component" value="Unassembled WGS sequence"/>
</dbReference>
<dbReference type="AlphaFoldDB" id="A0A6J5IS66"/>
<dbReference type="EMBL" id="CABWIL020000005">
    <property type="protein sequence ID" value="CAB3962547.1"/>
    <property type="molecule type" value="Genomic_DNA"/>
</dbReference>
<keyword evidence="1" id="KW-0732">Signal</keyword>